<evidence type="ECO:0000313" key="4">
    <source>
        <dbReference type="Proteomes" id="UP001162030"/>
    </source>
</evidence>
<dbReference type="Proteomes" id="UP001162030">
    <property type="component" value="Chromosome"/>
</dbReference>
<reference evidence="3 4" key="1">
    <citation type="submission" date="2023-03" db="EMBL/GenBank/DDBJ databases">
        <authorList>
            <person name="Pearce D."/>
        </authorList>
    </citation>
    <scope>NUCLEOTIDE SEQUENCE [LARGE SCALE GENOMIC DNA]</scope>
    <source>
        <strain evidence="3">Msz</strain>
    </source>
</reference>
<dbReference type="PANTHER" id="PTHR38690">
    <property type="entry name" value="PROTEASE-RELATED"/>
    <property type="match status" value="1"/>
</dbReference>
<organism evidence="3 4">
    <name type="scientific">Methylocaldum szegediense</name>
    <dbReference type="NCBI Taxonomy" id="73780"/>
    <lineage>
        <taxon>Bacteria</taxon>
        <taxon>Pseudomonadati</taxon>
        <taxon>Pseudomonadota</taxon>
        <taxon>Gammaproteobacteria</taxon>
        <taxon>Methylococcales</taxon>
        <taxon>Methylococcaceae</taxon>
        <taxon>Methylocaldum</taxon>
    </lineage>
</organism>
<protein>
    <recommendedName>
        <fullName evidence="2">YhdP central domain-containing protein</fullName>
    </recommendedName>
</protein>
<dbReference type="EMBL" id="OX458333">
    <property type="protein sequence ID" value="CAI8719914.1"/>
    <property type="molecule type" value="Genomic_DNA"/>
</dbReference>
<dbReference type="InterPro" id="IPR011836">
    <property type="entry name" value="YhdP"/>
</dbReference>
<sequence>MKSLLRFIRRTALYLCLCLIIPLALTVTALRFWVFPKASDYRHSLETQIGSLIGETLRIEGLSARLRGFHPVLSVDGFHILDALGQSAISFATVRLDLDPLRTLLTGQPSFDRFEIVGAKLSIRREQDGTLGIAGLQVHDQPPAWLIADGRFELLDCELEWQDLQRNLPPLPLGKANIRLVNDNGKHRLGADIALPASLGQSFRLVLVAEGNLFHAKEWSGTLYLEAKRVDMARIADVLPASDFAIKSGLANFELWGHWAGRLDSAAGKIELARPVFALQGRAETESQLAMASLDGRFRWQRDNEGWRLDIDRFRPALTDAWPETQVALALSRRADGTVSTIRAAASYLDLNDVDTVLHMFPLLDEKTGAILKKLQPRGTLRNVRFYFAPDGPLGERLALCGTFDSFGSNAWESLPGVSGLSGTLCGTDGVGRISVSTENGTIQPATMGLKSPIQLTKAAADLSWQQADTDWSISSRSFSLENADFTAHGRFSIVLPKKADSSPFVDLRVRLGETPIAAIKHYLPFAIAPETSRQLETALIGGQVRSVDLLFHGAVADFPFHRNEGVFQASIDAQDLTFRFHPDWPPLTQTNAAVRFYGPGLELALTKGRIGQGEIVEAHAEANDLQHSPWLKLSGNVRATVPAILDFLAQTPLREIPAGLGKFVTTAGNTDISLNLAVPLNRELGKIEIDGQVEFKDATFDVENIGVELQHINGPLHFTQSGLSADAIRASVFNHPAFIRVSQERASTEVEIKGLVGVPDLRERVPGNFWRFARGSTDYRFGLRIPNSLDGESDSLALSLSSTMTGVALDLPAPLGKREKAKKNLYIETSLSAGSKIPVQLYYGHNVTAKLRFSEADAGFVLEGGSVGIGRLLPAMTQEPGLAIAAQLDELDAAEWRRLLLDIPDHRSPAPLLRKLDLNIRTLYWSGDPLGSLTLDMTRENQDWRGYIDSAYGRGSFNATADSIAFDLEYLKLPRLKAVKAEPGSGETIDPSAVPNLELNAKRLIWQNTDLGPFGFRTERRAHGMIIKTLSGGTKNHRFDIEGSWTRSADQTVSTRFEGKLHTENLGELLSTVGYAGEVRDTASDIDFALSWPGGPQQFARESVTGEIRMKLGKGAILKVEPGLGRVLGMLNLSTLWRRLSFDFSDLFGEGLAYDSVTGTFRLGGGQAVTKGFLIDAVPAKIVIDGRAGLVARDLDQIVTVIPRTSVALPIAGALAGGPAVGAAVLLAQQLVGEEVDSITATQYAVKGSWDEPEITKISRSLPLDLLDRAWNGMKDLSGFGNETETNTNE</sequence>
<dbReference type="PANTHER" id="PTHR38690:SF1">
    <property type="entry name" value="PROTEASE"/>
    <property type="match status" value="1"/>
</dbReference>
<dbReference type="Pfam" id="PF13116">
    <property type="entry name" value="YhdP"/>
    <property type="match status" value="1"/>
</dbReference>
<dbReference type="NCBIfam" id="TIGR02099">
    <property type="entry name" value="YhdP family protein"/>
    <property type="match status" value="1"/>
</dbReference>
<name>A0ABN8WW30_9GAMM</name>
<keyword evidence="4" id="KW-1185">Reference proteome</keyword>
<evidence type="ECO:0000256" key="1">
    <source>
        <dbReference type="SAM" id="Phobius"/>
    </source>
</evidence>
<evidence type="ECO:0000259" key="2">
    <source>
        <dbReference type="Pfam" id="PF13116"/>
    </source>
</evidence>
<keyword evidence="1" id="KW-0812">Transmembrane</keyword>
<dbReference type="RefSeq" id="WP_026608907.1">
    <property type="nucleotide sequence ID" value="NZ_OX458333.1"/>
</dbReference>
<dbReference type="InterPro" id="IPR025263">
    <property type="entry name" value="YhdP_central"/>
</dbReference>
<gene>
    <name evidence="3" type="ORF">MSZNOR_0071</name>
</gene>
<keyword evidence="1" id="KW-1133">Transmembrane helix</keyword>
<feature type="transmembrane region" description="Helical" evidence="1">
    <location>
        <begin position="12"/>
        <end position="34"/>
    </location>
</feature>
<evidence type="ECO:0000313" key="3">
    <source>
        <dbReference type="EMBL" id="CAI8719914.1"/>
    </source>
</evidence>
<proteinExistence type="predicted"/>
<feature type="domain" description="YhdP central" evidence="2">
    <location>
        <begin position="1"/>
        <end position="1256"/>
    </location>
</feature>
<accession>A0ABN8WW30</accession>
<keyword evidence="1" id="KW-0472">Membrane</keyword>